<proteinExistence type="inferred from homology"/>
<dbReference type="OrthoDB" id="9814256at2"/>
<dbReference type="Proteomes" id="UP000297855">
    <property type="component" value="Unassembled WGS sequence"/>
</dbReference>
<comment type="similarity">
    <text evidence="1">Belongs to the PhoU family.</text>
</comment>
<dbReference type="EMBL" id="RQEV01000003">
    <property type="protein sequence ID" value="TGK20761.1"/>
    <property type="molecule type" value="Genomic_DNA"/>
</dbReference>
<dbReference type="PANTHER" id="PTHR42930:SF3">
    <property type="entry name" value="PHOSPHATE-SPECIFIC TRANSPORT SYSTEM ACCESSORY PROTEIN PHOU"/>
    <property type="match status" value="1"/>
</dbReference>
<dbReference type="InterPro" id="IPR028366">
    <property type="entry name" value="PhoU"/>
</dbReference>
<feature type="domain" description="PhoU" evidence="2">
    <location>
        <begin position="15"/>
        <end position="114"/>
    </location>
</feature>
<protein>
    <submittedName>
        <fullName evidence="3">PhoU family transcriptional regulator</fullName>
    </submittedName>
</protein>
<sequence>MASSKFDYLRRNLYAMAELCLEQILIFDDVIEKENPDLAKQIIERDDLIDNLEKQNDNLSQNAILEAIANRNLLGMDQVDIEVVLKKDPLRFALSAIRINRNLERMGDQIVNCATCYRRGLLPKGFFRQEEILDKMMSRVVTLVGMAVESLVEEKNRFYGSVHTVEEELNNLCNGAFLKFVMDPRLDKNQFADLYRIILGIERTGDYAVNIAEELVRLNTGMDIRHLADPVQITESAKTSSH</sequence>
<name>A0A4R9GRQ3_9LEPT</name>
<accession>A0A4R9GRQ3</accession>
<evidence type="ECO:0000259" key="2">
    <source>
        <dbReference type="Pfam" id="PF01895"/>
    </source>
</evidence>
<dbReference type="Gene3D" id="1.20.58.220">
    <property type="entry name" value="Phosphate transport system protein phou homolog 2, domain 2"/>
    <property type="match status" value="1"/>
</dbReference>
<dbReference type="PANTHER" id="PTHR42930">
    <property type="entry name" value="PHOSPHATE-SPECIFIC TRANSPORT SYSTEM ACCESSORY PROTEIN PHOU"/>
    <property type="match status" value="1"/>
</dbReference>
<dbReference type="Pfam" id="PF01895">
    <property type="entry name" value="PhoU"/>
    <property type="match status" value="2"/>
</dbReference>
<dbReference type="GO" id="GO:0030643">
    <property type="term" value="P:intracellular phosphate ion homeostasis"/>
    <property type="evidence" value="ECO:0007669"/>
    <property type="project" value="InterPro"/>
</dbReference>
<evidence type="ECO:0000313" key="3">
    <source>
        <dbReference type="EMBL" id="TGK20761.1"/>
    </source>
</evidence>
<evidence type="ECO:0000256" key="1">
    <source>
        <dbReference type="ARBA" id="ARBA00008107"/>
    </source>
</evidence>
<reference evidence="3" key="1">
    <citation type="journal article" date="2019" name="PLoS Negl. Trop. Dis.">
        <title>Revisiting the worldwide diversity of Leptospira species in the environment.</title>
        <authorList>
            <person name="Vincent A.T."/>
            <person name="Schiettekatte O."/>
            <person name="Bourhy P."/>
            <person name="Veyrier F.J."/>
            <person name="Picardeau M."/>
        </authorList>
    </citation>
    <scope>NUCLEOTIDE SEQUENCE [LARGE SCALE GENOMIC DNA]</scope>
    <source>
        <strain evidence="3">SCS5</strain>
    </source>
</reference>
<dbReference type="GO" id="GO:0045936">
    <property type="term" value="P:negative regulation of phosphate metabolic process"/>
    <property type="evidence" value="ECO:0007669"/>
    <property type="project" value="InterPro"/>
</dbReference>
<comment type="caution">
    <text evidence="3">The sequence shown here is derived from an EMBL/GenBank/DDBJ whole genome shotgun (WGS) entry which is preliminary data.</text>
</comment>
<dbReference type="InterPro" id="IPR038078">
    <property type="entry name" value="PhoU-like_sf"/>
</dbReference>
<dbReference type="InterPro" id="IPR026022">
    <property type="entry name" value="PhoU_dom"/>
</dbReference>
<organism evidence="3 4">
    <name type="scientific">Leptospira fluminis</name>
    <dbReference type="NCBI Taxonomy" id="2484979"/>
    <lineage>
        <taxon>Bacteria</taxon>
        <taxon>Pseudomonadati</taxon>
        <taxon>Spirochaetota</taxon>
        <taxon>Spirochaetia</taxon>
        <taxon>Leptospirales</taxon>
        <taxon>Leptospiraceae</taxon>
        <taxon>Leptospira</taxon>
    </lineage>
</organism>
<dbReference type="AlphaFoldDB" id="A0A4R9GRQ3"/>
<dbReference type="SUPFAM" id="SSF109755">
    <property type="entry name" value="PhoU-like"/>
    <property type="match status" value="1"/>
</dbReference>
<feature type="domain" description="PhoU" evidence="2">
    <location>
        <begin position="134"/>
        <end position="214"/>
    </location>
</feature>
<keyword evidence="4" id="KW-1185">Reference proteome</keyword>
<evidence type="ECO:0000313" key="4">
    <source>
        <dbReference type="Proteomes" id="UP000297855"/>
    </source>
</evidence>
<dbReference type="RefSeq" id="WP_135812063.1">
    <property type="nucleotide sequence ID" value="NZ_RQEV01000003.1"/>
</dbReference>
<gene>
    <name evidence="3" type="ORF">EHO61_02510</name>
</gene>